<evidence type="ECO:0000256" key="2">
    <source>
        <dbReference type="ARBA" id="ARBA00022448"/>
    </source>
</evidence>
<keyword evidence="5 7" id="KW-1133">Transmembrane helix</keyword>
<dbReference type="Gene3D" id="1.10.3720.10">
    <property type="entry name" value="MetI-like"/>
    <property type="match status" value="1"/>
</dbReference>
<dbReference type="OrthoDB" id="42781at2"/>
<feature type="transmembrane region" description="Helical" evidence="7">
    <location>
        <begin position="72"/>
        <end position="94"/>
    </location>
</feature>
<comment type="subcellular location">
    <subcellularLocation>
        <location evidence="1 7">Cell membrane</location>
        <topology evidence="1 7">Multi-pass membrane protein</topology>
    </subcellularLocation>
</comment>
<dbReference type="SUPFAM" id="SSF161098">
    <property type="entry name" value="MetI-like"/>
    <property type="match status" value="1"/>
</dbReference>
<gene>
    <name evidence="9" type="ORF">AU468_09275</name>
</gene>
<name>A0A2S4JMS9_9SPIO</name>
<dbReference type="GO" id="GO:0005886">
    <property type="term" value="C:plasma membrane"/>
    <property type="evidence" value="ECO:0007669"/>
    <property type="project" value="UniProtKB-SubCell"/>
</dbReference>
<dbReference type="InterPro" id="IPR000515">
    <property type="entry name" value="MetI-like"/>
</dbReference>
<dbReference type="PANTHER" id="PTHR30193:SF37">
    <property type="entry name" value="INNER MEMBRANE ABC TRANSPORTER PERMEASE PROTEIN YCJO"/>
    <property type="match status" value="1"/>
</dbReference>
<evidence type="ECO:0000259" key="8">
    <source>
        <dbReference type="PROSITE" id="PS50928"/>
    </source>
</evidence>
<dbReference type="CDD" id="cd06261">
    <property type="entry name" value="TM_PBP2"/>
    <property type="match status" value="1"/>
</dbReference>
<keyword evidence="4 7" id="KW-0812">Transmembrane</keyword>
<sequence>MTSKTEKRWSYVILVGPAVLIYAAVILFPIIFSLSLSFTRWTGFGTPEWIGPGNYVRMIQDPVFRIGLRNNLLIVAVSVFGQIPFGFVLAYIVYRKLVRGHQFFETMIFLPITVSAIVVAKLWNQIFSPAGVVTQLVRIIQDNPRYVFSIFENRDLAILPILGVILWYYTGIYMVIFLANLNKISPDVIEASVMDGAKEHQILFQVILPQMTNIVFTTAVFAIAGSLKSFDLIFAMTGGGPAHYTEVIAIYMYFNTFRFYNYGYGSAISIMIVILSLGMISALLAVSRRFERKYE</sequence>
<reference evidence="10" key="1">
    <citation type="submission" date="2015-12" db="EMBL/GenBank/DDBJ databases">
        <authorList>
            <person name="Lodha T.D."/>
            <person name="Chintalapati S."/>
            <person name="Chintalapati V.R."/>
            <person name="Sravanthi T."/>
        </authorList>
    </citation>
    <scope>NUCLEOTIDE SEQUENCE [LARGE SCALE GENOMIC DNA]</scope>
    <source>
        <strain evidence="10">JC133</strain>
    </source>
</reference>
<keyword evidence="10" id="KW-1185">Reference proteome</keyword>
<keyword evidence="3" id="KW-1003">Cell membrane</keyword>
<keyword evidence="6 7" id="KW-0472">Membrane</keyword>
<comment type="caution">
    <text evidence="9">The sequence shown here is derived from an EMBL/GenBank/DDBJ whole genome shotgun (WGS) entry which is preliminary data.</text>
</comment>
<evidence type="ECO:0000256" key="5">
    <source>
        <dbReference type="ARBA" id="ARBA00022989"/>
    </source>
</evidence>
<dbReference type="GO" id="GO:0055085">
    <property type="term" value="P:transmembrane transport"/>
    <property type="evidence" value="ECO:0007669"/>
    <property type="project" value="InterPro"/>
</dbReference>
<accession>A0A2S4JMS9</accession>
<proteinExistence type="inferred from homology"/>
<organism evidence="9 10">
    <name type="scientific">Alkalispirochaeta sphaeroplastigenens</name>
    <dbReference type="NCBI Taxonomy" id="1187066"/>
    <lineage>
        <taxon>Bacteria</taxon>
        <taxon>Pseudomonadati</taxon>
        <taxon>Spirochaetota</taxon>
        <taxon>Spirochaetia</taxon>
        <taxon>Spirochaetales</taxon>
        <taxon>Spirochaetaceae</taxon>
        <taxon>Alkalispirochaeta</taxon>
    </lineage>
</organism>
<evidence type="ECO:0000256" key="7">
    <source>
        <dbReference type="RuleBase" id="RU363032"/>
    </source>
</evidence>
<dbReference type="Pfam" id="PF00528">
    <property type="entry name" value="BPD_transp_1"/>
    <property type="match status" value="1"/>
</dbReference>
<evidence type="ECO:0000313" key="10">
    <source>
        <dbReference type="Proteomes" id="UP000237350"/>
    </source>
</evidence>
<dbReference type="AlphaFoldDB" id="A0A2S4JMS9"/>
<evidence type="ECO:0000256" key="4">
    <source>
        <dbReference type="ARBA" id="ARBA00022692"/>
    </source>
</evidence>
<feature type="transmembrane region" description="Helical" evidence="7">
    <location>
        <begin position="202"/>
        <end position="224"/>
    </location>
</feature>
<evidence type="ECO:0000256" key="6">
    <source>
        <dbReference type="ARBA" id="ARBA00023136"/>
    </source>
</evidence>
<evidence type="ECO:0000256" key="1">
    <source>
        <dbReference type="ARBA" id="ARBA00004651"/>
    </source>
</evidence>
<dbReference type="InterPro" id="IPR035906">
    <property type="entry name" value="MetI-like_sf"/>
</dbReference>
<feature type="transmembrane region" description="Helical" evidence="7">
    <location>
        <begin position="157"/>
        <end position="181"/>
    </location>
</feature>
<feature type="transmembrane region" description="Helical" evidence="7">
    <location>
        <begin position="12"/>
        <end position="32"/>
    </location>
</feature>
<dbReference type="EMBL" id="LPWH01000071">
    <property type="protein sequence ID" value="POR00829.1"/>
    <property type="molecule type" value="Genomic_DNA"/>
</dbReference>
<dbReference type="PROSITE" id="PS50928">
    <property type="entry name" value="ABC_TM1"/>
    <property type="match status" value="1"/>
</dbReference>
<dbReference type="Proteomes" id="UP000237350">
    <property type="component" value="Unassembled WGS sequence"/>
</dbReference>
<dbReference type="InterPro" id="IPR051393">
    <property type="entry name" value="ABC_transporter_permease"/>
</dbReference>
<feature type="transmembrane region" description="Helical" evidence="7">
    <location>
        <begin position="262"/>
        <end position="286"/>
    </location>
</feature>
<dbReference type="RefSeq" id="WP_103680477.1">
    <property type="nucleotide sequence ID" value="NZ_LPWH01000071.1"/>
</dbReference>
<feature type="domain" description="ABC transmembrane type-1" evidence="8">
    <location>
        <begin position="68"/>
        <end position="285"/>
    </location>
</feature>
<keyword evidence="2 7" id="KW-0813">Transport</keyword>
<comment type="similarity">
    <text evidence="7">Belongs to the binding-protein-dependent transport system permease family.</text>
</comment>
<evidence type="ECO:0000313" key="9">
    <source>
        <dbReference type="EMBL" id="POR00829.1"/>
    </source>
</evidence>
<evidence type="ECO:0000256" key="3">
    <source>
        <dbReference type="ARBA" id="ARBA00022475"/>
    </source>
</evidence>
<protein>
    <submittedName>
        <fullName evidence="9">Sugar ABC transporter permease</fullName>
    </submittedName>
</protein>
<dbReference type="PANTHER" id="PTHR30193">
    <property type="entry name" value="ABC TRANSPORTER PERMEASE PROTEIN"/>
    <property type="match status" value="1"/>
</dbReference>